<evidence type="ECO:0000256" key="2">
    <source>
        <dbReference type="SAM" id="Phobius"/>
    </source>
</evidence>
<dbReference type="PANTHER" id="PTHR30093:SF47">
    <property type="entry name" value="TYPE IV PILUS NON-CORE MINOR PILIN PILE"/>
    <property type="match status" value="1"/>
</dbReference>
<feature type="transmembrane region" description="Helical" evidence="2">
    <location>
        <begin position="12"/>
        <end position="39"/>
    </location>
</feature>
<dbReference type="InterPro" id="IPR045584">
    <property type="entry name" value="Pilin-like"/>
</dbReference>
<evidence type="ECO:0000256" key="1">
    <source>
        <dbReference type="ARBA" id="ARBA00022481"/>
    </source>
</evidence>
<gene>
    <name evidence="3" type="ORF">C5B42_04860</name>
</gene>
<keyword evidence="2" id="KW-1133">Transmembrane helix</keyword>
<dbReference type="PRINTS" id="PR00813">
    <property type="entry name" value="BCTERIALGSPG"/>
</dbReference>
<accession>A0A317JQF4</accession>
<dbReference type="EMBL" id="PSRQ01000053">
    <property type="protein sequence ID" value="PWU22886.1"/>
    <property type="molecule type" value="Genomic_DNA"/>
</dbReference>
<dbReference type="NCBIfam" id="TIGR02532">
    <property type="entry name" value="IV_pilin_GFxxxE"/>
    <property type="match status" value="1"/>
</dbReference>
<dbReference type="GO" id="GO:0015627">
    <property type="term" value="C:type II protein secretion system complex"/>
    <property type="evidence" value="ECO:0007669"/>
    <property type="project" value="InterPro"/>
</dbReference>
<evidence type="ECO:0008006" key="5">
    <source>
        <dbReference type="Google" id="ProtNLM"/>
    </source>
</evidence>
<dbReference type="InterPro" id="IPR012902">
    <property type="entry name" value="N_methyl_site"/>
</dbReference>
<keyword evidence="2" id="KW-0472">Membrane</keyword>
<name>A0A317JQF4_9BACT</name>
<evidence type="ECO:0000313" key="3">
    <source>
        <dbReference type="EMBL" id="PWU22886.1"/>
    </source>
</evidence>
<dbReference type="SUPFAM" id="SSF54523">
    <property type="entry name" value="Pili subunits"/>
    <property type="match status" value="1"/>
</dbReference>
<organism evidence="3 4">
    <name type="scientific">Candidatus Cerribacteria bacterium 'Amazon FNV 2010 28 9'</name>
    <dbReference type="NCBI Taxonomy" id="2081795"/>
    <lineage>
        <taxon>Bacteria</taxon>
        <taxon>Candidatus Cerribacteria</taxon>
    </lineage>
</organism>
<dbReference type="InterPro" id="IPR000983">
    <property type="entry name" value="Bac_GSPG_pilin"/>
</dbReference>
<dbReference type="Pfam" id="PF07963">
    <property type="entry name" value="N_methyl"/>
    <property type="match status" value="1"/>
</dbReference>
<dbReference type="AlphaFoldDB" id="A0A317JQF4"/>
<comment type="caution">
    <text evidence="3">The sequence shown here is derived from an EMBL/GenBank/DDBJ whole genome shotgun (WGS) entry which is preliminary data.</text>
</comment>
<reference evidence="3 4" key="1">
    <citation type="submission" date="2018-02" db="EMBL/GenBank/DDBJ databases">
        <title>Genomic Reconstructions from Amazon Rainforest and Pasture Soil Reveal Novel Insights into the Physiology of Candidate Phyla in Tropical Sites.</title>
        <authorList>
            <person name="Kroeger M.E."/>
            <person name="Delmont T."/>
            <person name="Eren A.M."/>
            <person name="Guo J."/>
            <person name="Meyer K.M."/>
            <person name="Khan K."/>
            <person name="Rodrigues J.L.M."/>
            <person name="Bohannan B.J.M."/>
            <person name="Tringe S."/>
            <person name="Borges C.D."/>
            <person name="Tiedje J."/>
            <person name="Tsai S.M."/>
            <person name="Nusslein K."/>
        </authorList>
    </citation>
    <scope>NUCLEOTIDE SEQUENCE [LARGE SCALE GENOMIC DNA]</scope>
    <source>
        <strain evidence="3">Amazon FNV 2010 28 9</strain>
    </source>
</reference>
<keyword evidence="1" id="KW-0488">Methylation</keyword>
<proteinExistence type="predicted"/>
<dbReference type="PANTHER" id="PTHR30093">
    <property type="entry name" value="GENERAL SECRETION PATHWAY PROTEIN G"/>
    <property type="match status" value="1"/>
</dbReference>
<dbReference type="Gene3D" id="3.30.700.10">
    <property type="entry name" value="Glycoprotein, Type 4 Pilin"/>
    <property type="match status" value="1"/>
</dbReference>
<dbReference type="GO" id="GO:0015628">
    <property type="term" value="P:protein secretion by the type II secretion system"/>
    <property type="evidence" value="ECO:0007669"/>
    <property type="project" value="InterPro"/>
</dbReference>
<dbReference type="Proteomes" id="UP000246104">
    <property type="component" value="Unassembled WGS sequence"/>
</dbReference>
<sequence>MNISVSYKRRFGFTLLEMLVVITIIAILIGLASVSYSTAEKKSRNAKRRGDIKAVQNAFEQYYSLNNGYAANCSTMASSLATGLPTDPKSPTYNYSFTCSSTSAYCICGQLEGETGNSDTANCTYSGNGTQSYYCLSNLQ</sequence>
<keyword evidence="2" id="KW-0812">Transmembrane</keyword>
<evidence type="ECO:0000313" key="4">
    <source>
        <dbReference type="Proteomes" id="UP000246104"/>
    </source>
</evidence>
<protein>
    <recommendedName>
        <fullName evidence="5">Type II secretion system protein GspG C-terminal domain-containing protein</fullName>
    </recommendedName>
</protein>